<dbReference type="NCBIfam" id="TIGR01665">
    <property type="entry name" value="put_anti_recept"/>
    <property type="match status" value="1"/>
</dbReference>
<dbReference type="InterPro" id="IPR007119">
    <property type="entry name" value="Phage_tail_spike_N"/>
</dbReference>
<gene>
    <name evidence="2" type="ORF">FC07_GL002693</name>
</gene>
<keyword evidence="3" id="KW-1185">Reference proteome</keyword>
<dbReference type="InterPro" id="IPR010572">
    <property type="entry name" value="Tail_dom"/>
</dbReference>
<comment type="caution">
    <text evidence="2">The sequence shown here is derived from an EMBL/GenBank/DDBJ whole genome shotgun (WGS) entry which is preliminary data.</text>
</comment>
<dbReference type="InterPro" id="IPR030392">
    <property type="entry name" value="S74_ICA"/>
</dbReference>
<organism evidence="2 3">
    <name type="scientific">Loigolactobacillus bifermentans DSM 20003</name>
    <dbReference type="NCBI Taxonomy" id="1423726"/>
    <lineage>
        <taxon>Bacteria</taxon>
        <taxon>Bacillati</taxon>
        <taxon>Bacillota</taxon>
        <taxon>Bacilli</taxon>
        <taxon>Lactobacillales</taxon>
        <taxon>Lactobacillaceae</taxon>
        <taxon>Loigolactobacillus</taxon>
    </lineage>
</organism>
<dbReference type="PROSITE" id="PS51688">
    <property type="entry name" value="ICA"/>
    <property type="match status" value="1"/>
</dbReference>
<dbReference type="STRING" id="1423726.FC07_GL002693"/>
<evidence type="ECO:0000313" key="3">
    <source>
        <dbReference type="Proteomes" id="UP000051461"/>
    </source>
</evidence>
<proteinExistence type="predicted"/>
<dbReference type="Pfam" id="PF06605">
    <property type="entry name" value="Prophage_tail"/>
    <property type="match status" value="1"/>
</dbReference>
<accession>A0A0R1H5B0</accession>
<evidence type="ECO:0000313" key="2">
    <source>
        <dbReference type="EMBL" id="KRK38977.1"/>
    </source>
</evidence>
<dbReference type="Proteomes" id="UP000051461">
    <property type="component" value="Unassembled WGS sequence"/>
</dbReference>
<protein>
    <recommendedName>
        <fullName evidence="1">Peptidase S74 domain-containing protein</fullName>
    </recommendedName>
</protein>
<feature type="domain" description="Peptidase S74" evidence="1">
    <location>
        <begin position="1345"/>
        <end position="1456"/>
    </location>
</feature>
<evidence type="ECO:0000259" key="1">
    <source>
        <dbReference type="PROSITE" id="PS51688"/>
    </source>
</evidence>
<dbReference type="EMBL" id="AZDA01000046">
    <property type="protein sequence ID" value="KRK38977.1"/>
    <property type="molecule type" value="Genomic_DNA"/>
</dbReference>
<dbReference type="PATRIC" id="fig|1423726.3.peg.2801"/>
<name>A0A0R1H5B0_9LACO</name>
<sequence length="1462" mass="159244">MLDALIQLYNSDVTDFTHNGHVLQDVSNDTVTWQLNAKFELQFDYPLFSPYGFELTEERLITVPTPSIHNHDQAFRIDTVTKSMGMLTVHAYHVFWDLMQNFVEDTNVVDKTGSDALKQILERTQYESGFKVASNLANVATARMVRMSALAALIGTDDNTFVSRWGGEFEWDNFEFNVADKIGSDRGVIFRDGKNLTGYSAQTATANVVTRIMPEGYNGLLLPEKYVDSPLIGNYRKPRIAVVQYSDVKAIDENTASDDENAVPLEEAYDLLRKAAKADFETNNLDKPATTYKLNVILLENTEEYRDKGQFNRVYPGDTATFIHSKDREEVKAELTAFTWSPVQQEYLTVTFDSTTKPSPDVNHTITRLQSQVTSIDRNVKAVAANGKNANTWSDKAPTDADTGTEGDVWYDQEGSKITMYKYEGGKWTKAVDDLTGEEIRKEVDEKAAQIPDLKAQIEAAMAQAEANAANFGDMTATLASVSDAMDNVKEGMTEAAANALTALNQAEDLTENYTQIKTDIDDVKGTMSTLASQQIVDDLKNTVTQTAAGLDLANDQLALKADSTITDKLNKSVDSLSGQMKIQADKVQTMVTKSELTAATSGFVTEEYVQAQTDILADSITNTVSKLNAQVNAMGQVNQLNNSEWDPDFSGWKFWLFNGGIRMVRQDGSHDGSRILNMGSPATSDTNIKDKPTVEFISGWIPVTPGRKVSVSIDAIRYWVPTDGTDNSARVQFQYANTSNTQNFDLSADISKYGDGILNFYSGSTNNQWQTYKVSTTVPDGMLYVRLYGWVKGVHSDLNISRPMIVIDQDVGVYVPGRYNNNAALTALSQKADNIEAIAINSEDEISRLQLDIAGIQATVSDGVTQEQLTLLNNQLTSTITSVNNVVRGNLLLGTANSLTVTGTGNANQGCGKYTLQRDALGQQVTLGFAITASSDGGTFIPQTGDGYQTWQLSGVTSVPIKKGWNWYTYTFVLGSETDKTKSLTMQWRLDNFPVGATFTVSTASVTLGTSGPRFWAPNPSEQATQSQFLQLQNELSLSVQSDDVKSMIDVSLAGLVLSGQQIWITGDTYIEYAAIQDSAIANLSASKLTAGSIDANVIDVINLNASNITTGTINGANLMIDLNSGEILFTKGAIKSINGLLNISVDNGTMDVRDTGNNGIHFANGALYLVDNAWMNGQDPTYGSISFNSNYIKETGMFVIAKDDLVLGTSKYKGVTVPGNAIAGAGMTIRNDLTEIENPKAISLQAGTSTKQDYGLPVFPQLLIGANVTGSELNAIANGGTDAALMGDTIALTSFAGGGPSTFFITTDDTGKRVGSRDIYFRTYSSGDHVVVTSYGTLGRLTSARKYKVADTAATGVINKAKRILKIKPAEWYDKTEMESLAKSLTNGTTPAADVRIEKHYGFIADDFDAAGLNEVVTYRDGEVDNLAYDRISMYHNVILNDHEERLKKLEAIINGTSTN</sequence>
<reference evidence="2 3" key="1">
    <citation type="journal article" date="2015" name="Genome Announc.">
        <title>Expanding the biotechnology potential of lactobacilli through comparative genomics of 213 strains and associated genera.</title>
        <authorList>
            <person name="Sun Z."/>
            <person name="Harris H.M."/>
            <person name="McCann A."/>
            <person name="Guo C."/>
            <person name="Argimon S."/>
            <person name="Zhang W."/>
            <person name="Yang X."/>
            <person name="Jeffery I.B."/>
            <person name="Cooney J.C."/>
            <person name="Kagawa T.F."/>
            <person name="Liu W."/>
            <person name="Song Y."/>
            <person name="Salvetti E."/>
            <person name="Wrobel A."/>
            <person name="Rasinkangas P."/>
            <person name="Parkhill J."/>
            <person name="Rea M.C."/>
            <person name="O'Sullivan O."/>
            <person name="Ritari J."/>
            <person name="Douillard F.P."/>
            <person name="Paul Ross R."/>
            <person name="Yang R."/>
            <person name="Briner A.E."/>
            <person name="Felis G.E."/>
            <person name="de Vos W.M."/>
            <person name="Barrangou R."/>
            <person name="Klaenhammer T.R."/>
            <person name="Caufield P.W."/>
            <person name="Cui Y."/>
            <person name="Zhang H."/>
            <person name="O'Toole P.W."/>
        </authorList>
    </citation>
    <scope>NUCLEOTIDE SEQUENCE [LARGE SCALE GENOMIC DNA]</scope>
    <source>
        <strain evidence="2 3">DSM 20003</strain>
    </source>
</reference>
<dbReference type="Gene3D" id="2.60.120.260">
    <property type="entry name" value="Galactose-binding domain-like"/>
    <property type="match status" value="1"/>
</dbReference>